<evidence type="ECO:0000256" key="1">
    <source>
        <dbReference type="SAM" id="MobiDB-lite"/>
    </source>
</evidence>
<evidence type="ECO:0000313" key="2">
    <source>
        <dbReference type="EMBL" id="MPM97681.1"/>
    </source>
</evidence>
<dbReference type="EMBL" id="VSSQ01043917">
    <property type="protein sequence ID" value="MPM97681.1"/>
    <property type="molecule type" value="Genomic_DNA"/>
</dbReference>
<gene>
    <name evidence="2" type="ORF">SDC9_144858</name>
</gene>
<feature type="region of interest" description="Disordered" evidence="1">
    <location>
        <begin position="1"/>
        <end position="24"/>
    </location>
</feature>
<reference evidence="2" key="1">
    <citation type="submission" date="2019-08" db="EMBL/GenBank/DDBJ databases">
        <authorList>
            <person name="Kucharzyk K."/>
            <person name="Murdoch R.W."/>
            <person name="Higgins S."/>
            <person name="Loffler F."/>
        </authorList>
    </citation>
    <scope>NUCLEOTIDE SEQUENCE</scope>
</reference>
<dbReference type="AlphaFoldDB" id="A0A645E8D2"/>
<name>A0A645E8D2_9ZZZZ</name>
<organism evidence="2">
    <name type="scientific">bioreactor metagenome</name>
    <dbReference type="NCBI Taxonomy" id="1076179"/>
    <lineage>
        <taxon>unclassified sequences</taxon>
        <taxon>metagenomes</taxon>
        <taxon>ecological metagenomes</taxon>
    </lineage>
</organism>
<feature type="region of interest" description="Disordered" evidence="1">
    <location>
        <begin position="106"/>
        <end position="149"/>
    </location>
</feature>
<proteinExistence type="predicted"/>
<comment type="caution">
    <text evidence="2">The sequence shown here is derived from an EMBL/GenBank/DDBJ whole genome shotgun (WGS) entry which is preliminary data.</text>
</comment>
<sequence>MRAQIGDRAAEAAGELPGRHPESAVAAGADQIADRLGLRQVELAVDEGAQGEFAGLGAPRPAGQHRRHGPAHRHHAAVAMEFDDILAGVARRSRHVDRQRGFAGIADAPKAHPAGPGGGKGAFAVPDGVGNGQRLPTGDADNADGAAGAGGDGRNGIDCIHLKNASAMDGVRVVRGNIPQNSGLANHLYLAMAEKPVILPPCL</sequence>
<protein>
    <submittedName>
        <fullName evidence="2">Uncharacterized protein</fullName>
    </submittedName>
</protein>
<accession>A0A645E8D2</accession>